<name>A0A8X6XKM0_9ARAC</name>
<organism evidence="1 2">
    <name type="scientific">Trichonephila inaurata madagascariensis</name>
    <dbReference type="NCBI Taxonomy" id="2747483"/>
    <lineage>
        <taxon>Eukaryota</taxon>
        <taxon>Metazoa</taxon>
        <taxon>Ecdysozoa</taxon>
        <taxon>Arthropoda</taxon>
        <taxon>Chelicerata</taxon>
        <taxon>Arachnida</taxon>
        <taxon>Araneae</taxon>
        <taxon>Araneomorphae</taxon>
        <taxon>Entelegynae</taxon>
        <taxon>Araneoidea</taxon>
        <taxon>Nephilidae</taxon>
        <taxon>Trichonephila</taxon>
        <taxon>Trichonephila inaurata</taxon>
    </lineage>
</organism>
<feature type="non-terminal residue" evidence="1">
    <location>
        <position position="1"/>
    </location>
</feature>
<keyword evidence="2" id="KW-1185">Reference proteome</keyword>
<reference evidence="1" key="1">
    <citation type="submission" date="2020-08" db="EMBL/GenBank/DDBJ databases">
        <title>Multicomponent nature underlies the extraordinary mechanical properties of spider dragline silk.</title>
        <authorList>
            <person name="Kono N."/>
            <person name="Nakamura H."/>
            <person name="Mori M."/>
            <person name="Yoshida Y."/>
            <person name="Ohtoshi R."/>
            <person name="Malay A.D."/>
            <person name="Moran D.A.P."/>
            <person name="Tomita M."/>
            <person name="Numata K."/>
            <person name="Arakawa K."/>
        </authorList>
    </citation>
    <scope>NUCLEOTIDE SEQUENCE</scope>
</reference>
<dbReference type="AlphaFoldDB" id="A0A8X6XKM0"/>
<accession>A0A8X6XKM0</accession>
<dbReference type="EMBL" id="BMAV01009709">
    <property type="protein sequence ID" value="GFY54134.1"/>
    <property type="molecule type" value="Genomic_DNA"/>
</dbReference>
<comment type="caution">
    <text evidence="1">The sequence shown here is derived from an EMBL/GenBank/DDBJ whole genome shotgun (WGS) entry which is preliminary data.</text>
</comment>
<proteinExistence type="predicted"/>
<protein>
    <submittedName>
        <fullName evidence="1">Uncharacterized protein</fullName>
    </submittedName>
</protein>
<gene>
    <name evidence="1" type="ORF">TNIN_47911</name>
</gene>
<sequence>AQRRVPRTAFTVTLKKLKSETGLEEEKSETGPLWLKSSEEDWPAEELTCEPREVISETRKSELVNVNVFEESIPWYAARFSNYHSIVRLMGWILRFIRNSRTTVRKENISNYRLMKSSLLKRY</sequence>
<dbReference type="Proteomes" id="UP000886998">
    <property type="component" value="Unassembled WGS sequence"/>
</dbReference>
<evidence type="ECO:0000313" key="2">
    <source>
        <dbReference type="Proteomes" id="UP000886998"/>
    </source>
</evidence>
<evidence type="ECO:0000313" key="1">
    <source>
        <dbReference type="EMBL" id="GFY54134.1"/>
    </source>
</evidence>